<dbReference type="AlphaFoldDB" id="A0A4Y7SEZ4"/>
<reference evidence="1 2" key="1">
    <citation type="journal article" date="2019" name="Nat. Ecol. Evol.">
        <title>Megaphylogeny resolves global patterns of mushroom evolution.</title>
        <authorList>
            <person name="Varga T."/>
            <person name="Krizsan K."/>
            <person name="Foldi C."/>
            <person name="Dima B."/>
            <person name="Sanchez-Garcia M."/>
            <person name="Sanchez-Ramirez S."/>
            <person name="Szollosi G.J."/>
            <person name="Szarkandi J.G."/>
            <person name="Papp V."/>
            <person name="Albert L."/>
            <person name="Andreopoulos W."/>
            <person name="Angelini C."/>
            <person name="Antonin V."/>
            <person name="Barry K.W."/>
            <person name="Bougher N.L."/>
            <person name="Buchanan P."/>
            <person name="Buyck B."/>
            <person name="Bense V."/>
            <person name="Catcheside P."/>
            <person name="Chovatia M."/>
            <person name="Cooper J."/>
            <person name="Damon W."/>
            <person name="Desjardin D."/>
            <person name="Finy P."/>
            <person name="Geml J."/>
            <person name="Haridas S."/>
            <person name="Hughes K."/>
            <person name="Justo A."/>
            <person name="Karasinski D."/>
            <person name="Kautmanova I."/>
            <person name="Kiss B."/>
            <person name="Kocsube S."/>
            <person name="Kotiranta H."/>
            <person name="LaButti K.M."/>
            <person name="Lechner B.E."/>
            <person name="Liimatainen K."/>
            <person name="Lipzen A."/>
            <person name="Lukacs Z."/>
            <person name="Mihaltcheva S."/>
            <person name="Morgado L.N."/>
            <person name="Niskanen T."/>
            <person name="Noordeloos M.E."/>
            <person name="Ohm R.A."/>
            <person name="Ortiz-Santana B."/>
            <person name="Ovrebo C."/>
            <person name="Racz N."/>
            <person name="Riley R."/>
            <person name="Savchenko A."/>
            <person name="Shiryaev A."/>
            <person name="Soop K."/>
            <person name="Spirin V."/>
            <person name="Szebenyi C."/>
            <person name="Tomsovsky M."/>
            <person name="Tulloss R.E."/>
            <person name="Uehling J."/>
            <person name="Grigoriev I.V."/>
            <person name="Vagvolgyi C."/>
            <person name="Papp T."/>
            <person name="Martin F.M."/>
            <person name="Miettinen O."/>
            <person name="Hibbett D.S."/>
            <person name="Nagy L.G."/>
        </authorList>
    </citation>
    <scope>NUCLEOTIDE SEQUENCE [LARGE SCALE GENOMIC DNA]</scope>
    <source>
        <strain evidence="1 2">FP101781</strain>
    </source>
</reference>
<evidence type="ECO:0000313" key="1">
    <source>
        <dbReference type="EMBL" id="TEB20061.1"/>
    </source>
</evidence>
<dbReference type="EMBL" id="QPFP01000158">
    <property type="protein sequence ID" value="TEB20061.1"/>
    <property type="molecule type" value="Genomic_DNA"/>
</dbReference>
<accession>A0A4Y7SEZ4</accession>
<gene>
    <name evidence="1" type="ORF">FA13DRAFT_278776</name>
</gene>
<organism evidence="1 2">
    <name type="scientific">Coprinellus micaceus</name>
    <name type="common">Glistening ink-cap mushroom</name>
    <name type="synonym">Coprinus micaceus</name>
    <dbReference type="NCBI Taxonomy" id="71717"/>
    <lineage>
        <taxon>Eukaryota</taxon>
        <taxon>Fungi</taxon>
        <taxon>Dikarya</taxon>
        <taxon>Basidiomycota</taxon>
        <taxon>Agaricomycotina</taxon>
        <taxon>Agaricomycetes</taxon>
        <taxon>Agaricomycetidae</taxon>
        <taxon>Agaricales</taxon>
        <taxon>Agaricineae</taxon>
        <taxon>Psathyrellaceae</taxon>
        <taxon>Coprinellus</taxon>
    </lineage>
</organism>
<evidence type="ECO:0000313" key="2">
    <source>
        <dbReference type="Proteomes" id="UP000298030"/>
    </source>
</evidence>
<protein>
    <submittedName>
        <fullName evidence="1">Uncharacterized protein</fullName>
    </submittedName>
</protein>
<dbReference type="OrthoDB" id="3243413at2759"/>
<sequence>MVKRAKSPDLPDDAKYLVVHQPYPLNANFELPGDYIAFAFWAATVIGRTTEVWGIHHKPKVGSWSEVFFDLVSQSSISIRTHACFLTCHHHEL</sequence>
<comment type="caution">
    <text evidence="1">The sequence shown here is derived from an EMBL/GenBank/DDBJ whole genome shotgun (WGS) entry which is preliminary data.</text>
</comment>
<proteinExistence type="predicted"/>
<name>A0A4Y7SEZ4_COPMI</name>
<dbReference type="Proteomes" id="UP000298030">
    <property type="component" value="Unassembled WGS sequence"/>
</dbReference>
<keyword evidence="2" id="KW-1185">Reference proteome</keyword>